<dbReference type="SUPFAM" id="SSF53756">
    <property type="entry name" value="UDP-Glycosyltransferase/glycogen phosphorylase"/>
    <property type="match status" value="1"/>
</dbReference>
<name>A0A5M6CU43_9BACT</name>
<comment type="similarity">
    <text evidence="1">Belongs to the UDP-N-acetylglucosamine 2-epimerase family.</text>
</comment>
<proteinExistence type="inferred from homology"/>
<accession>A0A5M6CU43</accession>
<dbReference type="GO" id="GO:0008761">
    <property type="term" value="F:UDP-N-acetylglucosamine 2-epimerase activity"/>
    <property type="evidence" value="ECO:0007669"/>
    <property type="project" value="UniProtKB-EC"/>
</dbReference>
<protein>
    <submittedName>
        <fullName evidence="3">UDP-N-acetylglucosamine 2-epimerase (Non-hydrolyzing)</fullName>
        <ecNumber evidence="3">5.1.3.14</ecNumber>
    </submittedName>
</protein>
<evidence type="ECO:0000256" key="1">
    <source>
        <dbReference type="RuleBase" id="RU003513"/>
    </source>
</evidence>
<dbReference type="EC" id="5.1.3.14" evidence="3"/>
<feature type="domain" description="UDP-N-acetylglucosamine 2-epimerase" evidence="2">
    <location>
        <begin position="29"/>
        <end position="377"/>
    </location>
</feature>
<keyword evidence="1 3" id="KW-0413">Isomerase</keyword>
<evidence type="ECO:0000313" key="3">
    <source>
        <dbReference type="EMBL" id="KAA5537492.1"/>
    </source>
</evidence>
<organism evidence="3 4">
    <name type="scientific">Taibaiella lutea</name>
    <dbReference type="NCBI Taxonomy" id="2608001"/>
    <lineage>
        <taxon>Bacteria</taxon>
        <taxon>Pseudomonadati</taxon>
        <taxon>Bacteroidota</taxon>
        <taxon>Chitinophagia</taxon>
        <taxon>Chitinophagales</taxon>
        <taxon>Chitinophagaceae</taxon>
        <taxon>Taibaiella</taxon>
    </lineage>
</organism>
<dbReference type="AlphaFoldDB" id="A0A5M6CU43"/>
<dbReference type="CDD" id="cd03786">
    <property type="entry name" value="GTB_UDP-GlcNAc_2-Epimerase"/>
    <property type="match status" value="1"/>
</dbReference>
<dbReference type="InterPro" id="IPR003331">
    <property type="entry name" value="UDP_GlcNAc_Epimerase_2_dom"/>
</dbReference>
<dbReference type="PANTHER" id="PTHR43174">
    <property type="entry name" value="UDP-N-ACETYLGLUCOSAMINE 2-EPIMERASE"/>
    <property type="match status" value="1"/>
</dbReference>
<sequence length="382" mass="43383">MKIISVVGARPNFMKIAPFIHAINRYNAINEDRIEHILVHTGQHYDDRMSKTFFESLNIPDADINLGIGSGTHAEQVGNTMIAFEQVLLEEMPDWVVVLGDVNATLACSVTAKKLKIKVCHIEAGLRSMDMDMPEEINRLVTDRLSDLLLTPDKMAVDNLVKEGVQAKNIEFVGNIMIDTLEEHREQASKIKIEDIIRENKINDTEYQDALKKEFAVVTLHRPSNVDNEKVFVALVNFLLNEVTTQMEIAWAVHPRAEKQLKAFGLWNKLISNKRTVLLHPLAYHDMLRLNMGAKLMLTDSGGLQEECTVLGTPCLTMRWNTERPVTLKEHGGLSVLVGNNIDRIRKEFEVVYNTQTQPVFPELWDGKTAERCLNAILRFEM</sequence>
<dbReference type="Gene3D" id="3.40.50.2000">
    <property type="entry name" value="Glycogen Phosphorylase B"/>
    <property type="match status" value="2"/>
</dbReference>
<dbReference type="EMBL" id="VWSH01000001">
    <property type="protein sequence ID" value="KAA5537492.1"/>
    <property type="molecule type" value="Genomic_DNA"/>
</dbReference>
<dbReference type="NCBIfam" id="TIGR00236">
    <property type="entry name" value="wecB"/>
    <property type="match status" value="1"/>
</dbReference>
<evidence type="ECO:0000259" key="2">
    <source>
        <dbReference type="Pfam" id="PF02350"/>
    </source>
</evidence>
<evidence type="ECO:0000313" key="4">
    <source>
        <dbReference type="Proteomes" id="UP000323632"/>
    </source>
</evidence>
<reference evidence="3 4" key="1">
    <citation type="submission" date="2019-09" db="EMBL/GenBank/DDBJ databases">
        <title>Genome sequence and assembly of Taibaiella sp.</title>
        <authorList>
            <person name="Chhetri G."/>
        </authorList>
    </citation>
    <scope>NUCLEOTIDE SEQUENCE [LARGE SCALE GENOMIC DNA]</scope>
    <source>
        <strain evidence="3 4">KVB11</strain>
    </source>
</reference>
<comment type="caution">
    <text evidence="3">The sequence shown here is derived from an EMBL/GenBank/DDBJ whole genome shotgun (WGS) entry which is preliminary data.</text>
</comment>
<dbReference type="PANTHER" id="PTHR43174:SF1">
    <property type="entry name" value="UDP-N-ACETYLGLUCOSAMINE 2-EPIMERASE"/>
    <property type="match status" value="1"/>
</dbReference>
<gene>
    <name evidence="3" type="ORF">F0919_00830</name>
</gene>
<dbReference type="Proteomes" id="UP000323632">
    <property type="component" value="Unassembled WGS sequence"/>
</dbReference>
<dbReference type="InterPro" id="IPR029767">
    <property type="entry name" value="WecB-like"/>
</dbReference>
<keyword evidence="4" id="KW-1185">Reference proteome</keyword>
<dbReference type="Pfam" id="PF02350">
    <property type="entry name" value="Epimerase_2"/>
    <property type="match status" value="1"/>
</dbReference>